<evidence type="ECO:0000313" key="5">
    <source>
        <dbReference type="EMBL" id="EAZ81113.1"/>
    </source>
</evidence>
<gene>
    <name evidence="5" type="ORF">ALPR1_18793</name>
</gene>
<feature type="domain" description="Calcineurin-like phosphoesterase" evidence="4">
    <location>
        <begin position="177"/>
        <end position="364"/>
    </location>
</feature>
<evidence type="ECO:0000256" key="1">
    <source>
        <dbReference type="ARBA" id="ARBA00022723"/>
    </source>
</evidence>
<organism evidence="5 6">
    <name type="scientific">Algoriphagus machipongonensis</name>
    <dbReference type="NCBI Taxonomy" id="388413"/>
    <lineage>
        <taxon>Bacteria</taxon>
        <taxon>Pseudomonadati</taxon>
        <taxon>Bacteroidota</taxon>
        <taxon>Cytophagia</taxon>
        <taxon>Cytophagales</taxon>
        <taxon>Cyclobacteriaceae</taxon>
        <taxon>Algoriphagus</taxon>
    </lineage>
</organism>
<dbReference type="InterPro" id="IPR051158">
    <property type="entry name" value="Metallophosphoesterase_sf"/>
</dbReference>
<dbReference type="CDD" id="cd07385">
    <property type="entry name" value="MPP_YkuE_C"/>
    <property type="match status" value="1"/>
</dbReference>
<reference evidence="5 6" key="1">
    <citation type="journal article" date="2011" name="J. Bacteriol.">
        <title>Complete genome sequence of Algoriphagus sp. PR1, bacterial prey of a colony-forming choanoflagellate.</title>
        <authorList>
            <person name="Alegado R.A."/>
            <person name="Ferriera S."/>
            <person name="Nusbaum C."/>
            <person name="Young S.K."/>
            <person name="Zeng Q."/>
            <person name="Imamovic A."/>
            <person name="Fairclough S.R."/>
            <person name="King N."/>
        </authorList>
    </citation>
    <scope>NUCLEOTIDE SEQUENCE [LARGE SCALE GENOMIC DNA]</scope>
    <source>
        <strain evidence="5 6">PR1</strain>
    </source>
</reference>
<dbReference type="PANTHER" id="PTHR31302:SF31">
    <property type="entry name" value="PHOSPHODIESTERASE YAEI"/>
    <property type="match status" value="1"/>
</dbReference>
<dbReference type="HOGENOM" id="CLU_025443_6_0_10"/>
<dbReference type="Pfam" id="PF00149">
    <property type="entry name" value="Metallophos"/>
    <property type="match status" value="1"/>
</dbReference>
<dbReference type="GO" id="GO:0046872">
    <property type="term" value="F:metal ion binding"/>
    <property type="evidence" value="ECO:0007669"/>
    <property type="project" value="UniProtKB-KW"/>
</dbReference>
<evidence type="ECO:0000256" key="3">
    <source>
        <dbReference type="SAM" id="Phobius"/>
    </source>
</evidence>
<keyword evidence="6" id="KW-1185">Reference proteome</keyword>
<feature type="transmembrane region" description="Helical" evidence="3">
    <location>
        <begin position="130"/>
        <end position="152"/>
    </location>
</feature>
<keyword evidence="3" id="KW-1133">Transmembrane helix</keyword>
<proteinExistence type="predicted"/>
<dbReference type="SUPFAM" id="SSF56300">
    <property type="entry name" value="Metallo-dependent phosphatases"/>
    <property type="match status" value="1"/>
</dbReference>
<name>A3HWZ0_9BACT</name>
<dbReference type="Gene3D" id="3.60.21.10">
    <property type="match status" value="1"/>
</dbReference>
<keyword evidence="2" id="KW-0378">Hydrolase</keyword>
<sequence length="429" mass="49114">MLLSPLNQYSILVPVLIRILIFLFFVFLIDWYSYQAFKTLFRDQNWVKIVYWTFSISVYLFVAYGFLTFNRASLSLNFGRMISLLVLSLIPKLIILGLMFGEDLVRIVTGVFQSVSGNSEGDFLPDRRKFISQTALVLSAIPFLGVLHGVIVGKYRYRVVNHTLEFDDLPEEFDGFTITQISDIHSGSFDNKKKLEYGVDLINQQESDVILFTGDLVNNHSKEMEPWIDTFKKLKAPMGKYSILGNHDYGDYMSWPNKEAKESNMQRLYEIQEELGFKLLRNENVKLQKPALSGVEGAKASIDLIGVENWGKGFAQYGDLPKAVANLSDQSFKILMSHDPSHFDEEVKKFSQFIHLTLSGHTHGMQFGIEIPGFIKWSPASLRYPKWAGLYEELGRYLHVNRGFGFLAFPGRVGIWPEITVLKLKRKKA</sequence>
<dbReference type="InterPro" id="IPR004843">
    <property type="entry name" value="Calcineurin-like_PHP"/>
</dbReference>
<evidence type="ECO:0000313" key="6">
    <source>
        <dbReference type="Proteomes" id="UP000003919"/>
    </source>
</evidence>
<keyword evidence="1" id="KW-0479">Metal-binding</keyword>
<keyword evidence="3" id="KW-0812">Transmembrane</keyword>
<dbReference type="GO" id="GO:0008758">
    <property type="term" value="F:UDP-2,3-diacylglucosamine hydrolase activity"/>
    <property type="evidence" value="ECO:0007669"/>
    <property type="project" value="TreeGrafter"/>
</dbReference>
<keyword evidence="3" id="KW-0472">Membrane</keyword>
<protein>
    <submittedName>
        <fullName evidence="5">Phosphohydrolase, MutT family</fullName>
    </submittedName>
</protein>
<dbReference type="GO" id="GO:0009245">
    <property type="term" value="P:lipid A biosynthetic process"/>
    <property type="evidence" value="ECO:0007669"/>
    <property type="project" value="TreeGrafter"/>
</dbReference>
<dbReference type="PANTHER" id="PTHR31302">
    <property type="entry name" value="TRANSMEMBRANE PROTEIN WITH METALLOPHOSPHOESTERASE DOMAIN-RELATED"/>
    <property type="match status" value="1"/>
</dbReference>
<feature type="transmembrane region" description="Helical" evidence="3">
    <location>
        <begin position="9"/>
        <end position="29"/>
    </location>
</feature>
<dbReference type="AlphaFoldDB" id="A3HWZ0"/>
<dbReference type="STRING" id="388413.ALPR1_18793"/>
<dbReference type="Proteomes" id="UP000003919">
    <property type="component" value="Unassembled WGS sequence"/>
</dbReference>
<feature type="transmembrane region" description="Helical" evidence="3">
    <location>
        <begin position="81"/>
        <end position="100"/>
    </location>
</feature>
<dbReference type="GO" id="GO:0016020">
    <property type="term" value="C:membrane"/>
    <property type="evidence" value="ECO:0007669"/>
    <property type="project" value="GOC"/>
</dbReference>
<evidence type="ECO:0000259" key="4">
    <source>
        <dbReference type="Pfam" id="PF00149"/>
    </source>
</evidence>
<dbReference type="EMBL" id="AAXU02000001">
    <property type="protein sequence ID" value="EAZ81113.1"/>
    <property type="molecule type" value="Genomic_DNA"/>
</dbReference>
<dbReference type="eggNOG" id="COG1408">
    <property type="taxonomic scope" value="Bacteria"/>
</dbReference>
<dbReference type="InterPro" id="IPR029052">
    <property type="entry name" value="Metallo-depent_PP-like"/>
</dbReference>
<accession>A3HWZ0</accession>
<evidence type="ECO:0000256" key="2">
    <source>
        <dbReference type="ARBA" id="ARBA00022801"/>
    </source>
</evidence>
<comment type="caution">
    <text evidence="5">The sequence shown here is derived from an EMBL/GenBank/DDBJ whole genome shotgun (WGS) entry which is preliminary data.</text>
</comment>
<feature type="transmembrane region" description="Helical" evidence="3">
    <location>
        <begin position="49"/>
        <end position="69"/>
    </location>
</feature>